<protein>
    <submittedName>
        <fullName evidence="1">Uncharacterized protein</fullName>
    </submittedName>
</protein>
<organism evidence="1">
    <name type="scientific">Anguilla anguilla</name>
    <name type="common">European freshwater eel</name>
    <name type="synonym">Muraena anguilla</name>
    <dbReference type="NCBI Taxonomy" id="7936"/>
    <lineage>
        <taxon>Eukaryota</taxon>
        <taxon>Metazoa</taxon>
        <taxon>Chordata</taxon>
        <taxon>Craniata</taxon>
        <taxon>Vertebrata</taxon>
        <taxon>Euteleostomi</taxon>
        <taxon>Actinopterygii</taxon>
        <taxon>Neopterygii</taxon>
        <taxon>Teleostei</taxon>
        <taxon>Anguilliformes</taxon>
        <taxon>Anguillidae</taxon>
        <taxon>Anguilla</taxon>
    </lineage>
</organism>
<reference evidence="1" key="1">
    <citation type="submission" date="2014-11" db="EMBL/GenBank/DDBJ databases">
        <authorList>
            <person name="Amaro Gonzalez C."/>
        </authorList>
    </citation>
    <scope>NUCLEOTIDE SEQUENCE</scope>
</reference>
<dbReference type="EMBL" id="GBXM01046710">
    <property type="protein sequence ID" value="JAH61867.1"/>
    <property type="molecule type" value="Transcribed_RNA"/>
</dbReference>
<dbReference type="EMBL" id="GBXM01040286">
    <property type="protein sequence ID" value="JAH68291.1"/>
    <property type="molecule type" value="Transcribed_RNA"/>
</dbReference>
<proteinExistence type="predicted"/>
<accession>A0A0E9U817</accession>
<reference evidence="1" key="2">
    <citation type="journal article" date="2015" name="Fish Shellfish Immunol.">
        <title>Early steps in the European eel (Anguilla anguilla)-Vibrio vulnificus interaction in the gills: Role of the RtxA13 toxin.</title>
        <authorList>
            <person name="Callol A."/>
            <person name="Pajuelo D."/>
            <person name="Ebbesson L."/>
            <person name="Teles M."/>
            <person name="MacKenzie S."/>
            <person name="Amaro C."/>
        </authorList>
    </citation>
    <scope>NUCLEOTIDE SEQUENCE</scope>
</reference>
<name>A0A0E9U817_ANGAN</name>
<dbReference type="AlphaFoldDB" id="A0A0E9U817"/>
<evidence type="ECO:0000313" key="1">
    <source>
        <dbReference type="EMBL" id="JAH61867.1"/>
    </source>
</evidence>
<sequence length="17" mass="2116">MVLSQKMTSTRWYRSLK</sequence>